<evidence type="ECO:0000256" key="7">
    <source>
        <dbReference type="SAM" id="MobiDB-lite"/>
    </source>
</evidence>
<dbReference type="Pfam" id="PF01699">
    <property type="entry name" value="Na_Ca_ex"/>
    <property type="match status" value="2"/>
</dbReference>
<dbReference type="GeneID" id="87827695"/>
<gene>
    <name evidence="10" type="ORF">N657DRAFT_629825</name>
</gene>
<comment type="caution">
    <text evidence="10">The sequence shown here is derived from an EMBL/GenBank/DDBJ whole genome shotgun (WGS) entry which is preliminary data.</text>
</comment>
<feature type="transmembrane region" description="Helical" evidence="8">
    <location>
        <begin position="598"/>
        <end position="617"/>
    </location>
</feature>
<keyword evidence="4 8" id="KW-0812">Transmembrane</keyword>
<dbReference type="PANTHER" id="PTHR12266:SF0">
    <property type="entry name" value="MITOCHONDRIAL SODIUM_CALCIUM EXCHANGER PROTEIN"/>
    <property type="match status" value="1"/>
</dbReference>
<dbReference type="PANTHER" id="PTHR12266">
    <property type="entry name" value="NA+/CA2+ K+ INDEPENDENT EXCHANGER"/>
    <property type="match status" value="1"/>
</dbReference>
<keyword evidence="6 8" id="KW-0472">Membrane</keyword>
<evidence type="ECO:0000256" key="6">
    <source>
        <dbReference type="ARBA" id="ARBA00023136"/>
    </source>
</evidence>
<dbReference type="AlphaFoldDB" id="A0AAN6UA92"/>
<feature type="transmembrane region" description="Helical" evidence="8">
    <location>
        <begin position="863"/>
        <end position="890"/>
    </location>
</feature>
<dbReference type="GO" id="GO:0016020">
    <property type="term" value="C:membrane"/>
    <property type="evidence" value="ECO:0007669"/>
    <property type="project" value="UniProtKB-SubCell"/>
</dbReference>
<feature type="transmembrane region" description="Helical" evidence="8">
    <location>
        <begin position="104"/>
        <end position="123"/>
    </location>
</feature>
<dbReference type="InterPro" id="IPR051359">
    <property type="entry name" value="CaCA_antiporter"/>
</dbReference>
<reference evidence="10" key="1">
    <citation type="journal article" date="2023" name="Mol. Phylogenet. Evol.">
        <title>Genome-scale phylogeny and comparative genomics of the fungal order Sordariales.</title>
        <authorList>
            <person name="Hensen N."/>
            <person name="Bonometti L."/>
            <person name="Westerberg I."/>
            <person name="Brannstrom I.O."/>
            <person name="Guillou S."/>
            <person name="Cros-Aarteil S."/>
            <person name="Calhoun S."/>
            <person name="Haridas S."/>
            <person name="Kuo A."/>
            <person name="Mondo S."/>
            <person name="Pangilinan J."/>
            <person name="Riley R."/>
            <person name="LaButti K."/>
            <person name="Andreopoulos B."/>
            <person name="Lipzen A."/>
            <person name="Chen C."/>
            <person name="Yan M."/>
            <person name="Daum C."/>
            <person name="Ng V."/>
            <person name="Clum A."/>
            <person name="Steindorff A."/>
            <person name="Ohm R.A."/>
            <person name="Martin F."/>
            <person name="Silar P."/>
            <person name="Natvig D.O."/>
            <person name="Lalanne C."/>
            <person name="Gautier V."/>
            <person name="Ament-Velasquez S.L."/>
            <person name="Kruys A."/>
            <person name="Hutchinson M.I."/>
            <person name="Powell A.J."/>
            <person name="Barry K."/>
            <person name="Miller A.N."/>
            <person name="Grigoriev I.V."/>
            <person name="Debuchy R."/>
            <person name="Gladieux P."/>
            <person name="Hiltunen Thoren M."/>
            <person name="Johannesson H."/>
        </authorList>
    </citation>
    <scope>NUCLEOTIDE SEQUENCE</scope>
    <source>
        <strain evidence="10">CBS 731.68</strain>
    </source>
</reference>
<feature type="transmembrane region" description="Helical" evidence="8">
    <location>
        <begin position="207"/>
        <end position="225"/>
    </location>
</feature>
<dbReference type="InterPro" id="IPR004837">
    <property type="entry name" value="NaCa_Exmemb"/>
</dbReference>
<feature type="transmembrane region" description="Helical" evidence="8">
    <location>
        <begin position="733"/>
        <end position="753"/>
    </location>
</feature>
<feature type="region of interest" description="Disordered" evidence="7">
    <location>
        <begin position="266"/>
        <end position="317"/>
    </location>
</feature>
<dbReference type="GO" id="GO:0006874">
    <property type="term" value="P:intracellular calcium ion homeostasis"/>
    <property type="evidence" value="ECO:0007669"/>
    <property type="project" value="TreeGrafter"/>
</dbReference>
<dbReference type="Gene3D" id="1.20.1420.30">
    <property type="entry name" value="NCX, central ion-binding region"/>
    <property type="match status" value="2"/>
</dbReference>
<feature type="compositionally biased region" description="Basic and acidic residues" evidence="7">
    <location>
        <begin position="280"/>
        <end position="289"/>
    </location>
</feature>
<sequence length="1047" mass="113529">MSPPFRPMPRTRTRYSARPAVAAACLVVLITAFALFKIANTPGVGTYRQPPTRRNLHPSDIDCRQVHQAADQCAFILANCEDDEAGLIHYLSFYYCTLSAAKPLAFAILVIWLGLLFTTIGIAASDFFCVNLSTIASALGLSESLAGVTFLAFGNGSPDVFSTFAAMGSNSGSMAVGELLGAAGFITAVVAGSMALVREFKVSKRTFVRDVIFFISAISFTMVFLADGDLHLWECFTMIGFYLFYVVVVVGWHWFSKRRRRQRMRDAASRTHFYGPSGHGSEELEPYRDEPDEDEAAPVGRRSSSSPDPGDISVLERGPRIAVDGVPAAIENDDDEHRDIHVAAEMASSMRVNRPRWGRSNTTITPIRPSLVGALEFRSVLHSLQKERNMHLGPLHGRSHSVQQPSFAGLEDSRGRPQIKPAPARVPPWSRERALSYGNEPRNLENAGIPHLGSLSMPHTRSSSAARTVDGRLAPPVGPAGPADHASQSPKQTQQFLQIRIPSPSGRSSGQSSPSISPFPGLSESPAVLTPYHESRTFSFPVPSESDRQSFAGLDDQQENPRPVKWWPYSVLPAPHVLLATVFPTLQGWRGKTPWDKIISLISVPSIFLLVATLPVVETENEEHGPDGDIADPPEHGHAGNTAPAVSVENSAEIQPETEWQAYRRQRRTRSVTSRSPLSGSPSVLSLDAPQLPSQQQHQQQPPTATTPPTLPKPATPASASSTTPLTPGWNRWLVAVQLFTGPLFVAFVLWANTATDMPHPRRTLLRMVLYSLLLSLCLLAALLATTTADKKPQYHFLLCFLGFVISVAWISTVAGEVVGVLKAMGVILGISEAILGLTVFAVGNSLGDLVADVTVARLGYPVMALAACFGGPMLNILLGVGMGGAWMGIQQAVGKGKGHHGRVKYEPYHIHVGGTLMISAVTVLLTLVVLLIVVPWNGFEGQEWSAKGHLRSRNADTISRLFMRPTIAGDADPRGTKHLQRQTAVQNSATGAVALDALLDAVNKWRATAAFDRADEPLLVLLLDAGPDPDVLNIRYLGAWNPWRIM</sequence>
<feature type="transmembrane region" description="Helical" evidence="8">
    <location>
        <begin position="765"/>
        <end position="789"/>
    </location>
</feature>
<name>A0AAN6UA92_9PEZI</name>
<feature type="transmembrane region" description="Helical" evidence="8">
    <location>
        <begin position="174"/>
        <end position="195"/>
    </location>
</feature>
<evidence type="ECO:0000259" key="9">
    <source>
        <dbReference type="Pfam" id="PF01699"/>
    </source>
</evidence>
<keyword evidence="5 8" id="KW-1133">Transmembrane helix</keyword>
<organism evidence="10 11">
    <name type="scientific">Parathielavia appendiculata</name>
    <dbReference type="NCBI Taxonomy" id="2587402"/>
    <lineage>
        <taxon>Eukaryota</taxon>
        <taxon>Fungi</taxon>
        <taxon>Dikarya</taxon>
        <taxon>Ascomycota</taxon>
        <taxon>Pezizomycotina</taxon>
        <taxon>Sordariomycetes</taxon>
        <taxon>Sordariomycetidae</taxon>
        <taxon>Sordariales</taxon>
        <taxon>Chaetomiaceae</taxon>
        <taxon>Parathielavia</taxon>
    </lineage>
</organism>
<evidence type="ECO:0000256" key="4">
    <source>
        <dbReference type="ARBA" id="ARBA00022692"/>
    </source>
</evidence>
<feature type="transmembrane region" description="Helical" evidence="8">
    <location>
        <begin position="795"/>
        <end position="812"/>
    </location>
</feature>
<feature type="compositionally biased region" description="Low complexity" evidence="7">
    <location>
        <begin position="671"/>
        <end position="704"/>
    </location>
</feature>
<evidence type="ECO:0000256" key="1">
    <source>
        <dbReference type="ARBA" id="ARBA00004141"/>
    </source>
</evidence>
<dbReference type="RefSeq" id="XP_062652557.1">
    <property type="nucleotide sequence ID" value="XM_062790926.1"/>
</dbReference>
<evidence type="ECO:0000256" key="5">
    <source>
        <dbReference type="ARBA" id="ARBA00022989"/>
    </source>
</evidence>
<feature type="region of interest" description="Disordered" evidence="7">
    <location>
        <begin position="620"/>
        <end position="725"/>
    </location>
</feature>
<evidence type="ECO:0000256" key="3">
    <source>
        <dbReference type="ARBA" id="ARBA00022448"/>
    </source>
</evidence>
<feature type="transmembrane region" description="Helical" evidence="8">
    <location>
        <begin position="824"/>
        <end position="843"/>
    </location>
</feature>
<protein>
    <recommendedName>
        <fullName evidence="9">Sodium/calcium exchanger membrane region domain-containing protein</fullName>
    </recommendedName>
</protein>
<keyword evidence="11" id="KW-1185">Reference proteome</keyword>
<feature type="transmembrane region" description="Helical" evidence="8">
    <location>
        <begin position="231"/>
        <end position="255"/>
    </location>
</feature>
<feature type="domain" description="Sodium/calcium exchanger membrane region" evidence="9">
    <location>
        <begin position="111"/>
        <end position="250"/>
    </location>
</feature>
<keyword evidence="3" id="KW-0813">Transport</keyword>
<feature type="compositionally biased region" description="Low complexity" evidence="7">
    <location>
        <begin position="498"/>
        <end position="518"/>
    </location>
</feature>
<feature type="compositionally biased region" description="Basic and acidic residues" evidence="7">
    <location>
        <begin position="622"/>
        <end position="638"/>
    </location>
</feature>
<proteinExistence type="inferred from homology"/>
<dbReference type="EMBL" id="MU853223">
    <property type="protein sequence ID" value="KAK4128786.1"/>
    <property type="molecule type" value="Genomic_DNA"/>
</dbReference>
<dbReference type="Proteomes" id="UP001302602">
    <property type="component" value="Unassembled WGS sequence"/>
</dbReference>
<feature type="region of interest" description="Disordered" evidence="7">
    <location>
        <begin position="538"/>
        <end position="559"/>
    </location>
</feature>
<feature type="compositionally biased region" description="Pro residues" evidence="7">
    <location>
        <begin position="705"/>
        <end position="715"/>
    </location>
</feature>
<dbReference type="GO" id="GO:0008324">
    <property type="term" value="F:monoatomic cation transmembrane transporter activity"/>
    <property type="evidence" value="ECO:0007669"/>
    <property type="project" value="TreeGrafter"/>
</dbReference>
<dbReference type="InterPro" id="IPR044880">
    <property type="entry name" value="NCX_ion-bd_dom_sf"/>
</dbReference>
<feature type="transmembrane region" description="Helical" evidence="8">
    <location>
        <begin position="135"/>
        <end position="154"/>
    </location>
</feature>
<reference evidence="10" key="2">
    <citation type="submission" date="2023-05" db="EMBL/GenBank/DDBJ databases">
        <authorList>
            <consortium name="Lawrence Berkeley National Laboratory"/>
            <person name="Steindorff A."/>
            <person name="Hensen N."/>
            <person name="Bonometti L."/>
            <person name="Westerberg I."/>
            <person name="Brannstrom I.O."/>
            <person name="Guillou S."/>
            <person name="Cros-Aarteil S."/>
            <person name="Calhoun S."/>
            <person name="Haridas S."/>
            <person name="Kuo A."/>
            <person name="Mondo S."/>
            <person name="Pangilinan J."/>
            <person name="Riley R."/>
            <person name="Labutti K."/>
            <person name="Andreopoulos B."/>
            <person name="Lipzen A."/>
            <person name="Chen C."/>
            <person name="Yanf M."/>
            <person name="Daum C."/>
            <person name="Ng V."/>
            <person name="Clum A."/>
            <person name="Ohm R."/>
            <person name="Martin F."/>
            <person name="Silar P."/>
            <person name="Natvig D."/>
            <person name="Lalanne C."/>
            <person name="Gautier V."/>
            <person name="Ament-Velasquez S.L."/>
            <person name="Kruys A."/>
            <person name="Hutchinson M.I."/>
            <person name="Powell A.J."/>
            <person name="Barry K."/>
            <person name="Miller A.N."/>
            <person name="Grigoriev I.V."/>
            <person name="Debuchy R."/>
            <person name="Gladieux P."/>
            <person name="Thoren M.H."/>
            <person name="Johannesson H."/>
        </authorList>
    </citation>
    <scope>NUCLEOTIDE SEQUENCE</scope>
    <source>
        <strain evidence="10">CBS 731.68</strain>
    </source>
</reference>
<evidence type="ECO:0000256" key="8">
    <source>
        <dbReference type="SAM" id="Phobius"/>
    </source>
</evidence>
<evidence type="ECO:0000313" key="11">
    <source>
        <dbReference type="Proteomes" id="UP001302602"/>
    </source>
</evidence>
<feature type="transmembrane region" description="Helical" evidence="8">
    <location>
        <begin position="911"/>
        <end position="937"/>
    </location>
</feature>
<evidence type="ECO:0000256" key="2">
    <source>
        <dbReference type="ARBA" id="ARBA00008170"/>
    </source>
</evidence>
<accession>A0AAN6UA92</accession>
<feature type="compositionally biased region" description="Polar residues" evidence="7">
    <location>
        <begin position="457"/>
        <end position="466"/>
    </location>
</feature>
<comment type="subcellular location">
    <subcellularLocation>
        <location evidence="1">Membrane</location>
        <topology evidence="1">Multi-pass membrane protein</topology>
    </subcellularLocation>
</comment>
<feature type="compositionally biased region" description="Low complexity" evidence="7">
    <location>
        <begin position="716"/>
        <end position="725"/>
    </location>
</feature>
<feature type="compositionally biased region" description="Polar residues" evidence="7">
    <location>
        <begin position="486"/>
        <end position="497"/>
    </location>
</feature>
<evidence type="ECO:0000313" key="10">
    <source>
        <dbReference type="EMBL" id="KAK4128786.1"/>
    </source>
</evidence>
<feature type="domain" description="Sodium/calcium exchanger membrane region" evidence="9">
    <location>
        <begin position="801"/>
        <end position="934"/>
    </location>
</feature>
<comment type="similarity">
    <text evidence="2">Belongs to the Ca(2+):cation antiporter (CaCA) (TC 2.A.19) family.</text>
</comment>
<feature type="region of interest" description="Disordered" evidence="7">
    <location>
        <begin position="392"/>
        <end position="526"/>
    </location>
</feature>